<dbReference type="Proteomes" id="UP000201838">
    <property type="component" value="Unassembled WGS sequence"/>
</dbReference>
<dbReference type="EMBL" id="FXXQ01000005">
    <property type="protein sequence ID" value="SMX23625.1"/>
    <property type="molecule type" value="Genomic_DNA"/>
</dbReference>
<keyword evidence="3" id="KW-1185">Reference proteome</keyword>
<name>A0A238J0C6_9RHOB</name>
<dbReference type="AlphaFoldDB" id="A0A238J0C6"/>
<evidence type="ECO:0000313" key="2">
    <source>
        <dbReference type="EMBL" id="SMX23625.1"/>
    </source>
</evidence>
<evidence type="ECO:0008006" key="4">
    <source>
        <dbReference type="Google" id="ProtNLM"/>
    </source>
</evidence>
<feature type="chain" id="PRO_5012127479" description="Porin" evidence="1">
    <location>
        <begin position="37"/>
        <end position="521"/>
    </location>
</feature>
<reference evidence="2 3" key="1">
    <citation type="submission" date="2017-05" db="EMBL/GenBank/DDBJ databases">
        <authorList>
            <person name="Song R."/>
            <person name="Chenine A.L."/>
            <person name="Ruprecht R.M."/>
        </authorList>
    </citation>
    <scope>NUCLEOTIDE SEQUENCE [LARGE SCALE GENOMIC DNA]</scope>
    <source>
        <strain evidence="2 3">CECT 8489</strain>
    </source>
</reference>
<evidence type="ECO:0000256" key="1">
    <source>
        <dbReference type="SAM" id="SignalP"/>
    </source>
</evidence>
<accession>A0A238J0C6</accession>
<gene>
    <name evidence="2" type="ORF">BOA8489_01735</name>
</gene>
<organism evidence="2 3">
    <name type="scientific">Boseongicola aestuarii</name>
    <dbReference type="NCBI Taxonomy" id="1470561"/>
    <lineage>
        <taxon>Bacteria</taxon>
        <taxon>Pseudomonadati</taxon>
        <taxon>Pseudomonadota</taxon>
        <taxon>Alphaproteobacteria</taxon>
        <taxon>Rhodobacterales</taxon>
        <taxon>Paracoccaceae</taxon>
        <taxon>Boseongicola</taxon>
    </lineage>
</organism>
<keyword evidence="1" id="KW-0732">Signal</keyword>
<feature type="signal peptide" evidence="1">
    <location>
        <begin position="1"/>
        <end position="36"/>
    </location>
</feature>
<evidence type="ECO:0000313" key="3">
    <source>
        <dbReference type="Proteomes" id="UP000201838"/>
    </source>
</evidence>
<protein>
    <recommendedName>
        <fullName evidence="4">Porin</fullName>
    </recommendedName>
</protein>
<sequence length="521" mass="55350">MIDRKNRRRHSGANQASTLRGALVVLAILAPIQAQAQDIRFHGVETGDLLREETLELRFGWHQSNSETTGGTGQQVYESGIAYRGTGEWQLGARVSVYDDPPPAAIGGSLANLSILSIGVEAKRSFIETERLSGAVTASFEGFRYASGLSKSDIEIDTVVGSLHAPVSLSLTPKLRAHIDPAVAFLPDRMNGGDGFGTTAFLGTALSWEATDRVTAYAEATYQVAGRGNTFDASGAIVRDLAWSAGARIQVAPAADLDLYVTNRAGGTMATSGLTLPPNGDQTLFGAQLVYRPGQDREPRPETDQNAVRPPDGLMLRSGAILPLETRRLIASAGTGGAATLGISTSPDTGLQFDVFLERHAEASADQVSVAPGPNRYMLGGRLQLHEPTAALPVWIAAGVFAGRETEPPGAGAFYGELTASKTLRSGYSVRVQPHIAAWGDQRRVGLGLGISRPVSDTLELIGEFSLNGSREDTWATGIRWNRQNALSFTAFATNSIGLQGHGTMIAAKEPRLQVSLERSF</sequence>
<dbReference type="RefSeq" id="WP_093973612.1">
    <property type="nucleotide sequence ID" value="NZ_FXXQ01000005.1"/>
</dbReference>
<proteinExistence type="predicted"/>
<dbReference type="OrthoDB" id="494228at2"/>